<accession>A0ACC2GDQ9</accession>
<gene>
    <name evidence="1" type="ORF">DPEC_G00171880</name>
</gene>
<evidence type="ECO:0000313" key="2">
    <source>
        <dbReference type="Proteomes" id="UP001157502"/>
    </source>
</evidence>
<protein>
    <submittedName>
        <fullName evidence="1">Uncharacterized protein</fullName>
    </submittedName>
</protein>
<sequence length="502" mass="56994">MCVWVLLLLATLVTGRLRCARAEGGPLPPSLVELVKNSPISSIEELQRLLEQDADSIEEEPINLLSSEIYSNETHRRLKRNLDAQPAQQAVCKVRTEVMEITRAMLDRRNANFLLWPPCVEVQRCSGCCNHRQLQCVPVVVQTRFIQVTRIQYIDKKAHYDTAVIPVEDHVSCHSQRYPAPAPLPRSTPSPPPVRLTPRPPSLYKQDLHRHDDMKANQRLSLDDREQQERQWQAMYTQPRTHTLAEAAARTHTPVETHTQAHTVAQRGPLSDAPLGHGSGKETEVMTQYIHDSPQSDSSGPPDPKQLANYRPEQDYGNTEPANEKDSVPDVANGDTQKDTEFTNQRHVEKEMTGHRDESDKEWQSGKALTNQEQRHSESTNQEHRGSELTNQGNSVAEEERRKKLLELLQKEPEQKQQPQLPRPHLPHQQTGSLRRPSQTWTDATVQRPVPPTLSASRASGRPSSTPSRPPERPFRPAVPRGRGRKKNRRRISKASLRAMIM</sequence>
<reference evidence="1" key="1">
    <citation type="submission" date="2021-05" db="EMBL/GenBank/DDBJ databases">
        <authorList>
            <person name="Pan Q."/>
            <person name="Jouanno E."/>
            <person name="Zahm M."/>
            <person name="Klopp C."/>
            <person name="Cabau C."/>
            <person name="Louis A."/>
            <person name="Berthelot C."/>
            <person name="Parey E."/>
            <person name="Roest Crollius H."/>
            <person name="Montfort J."/>
            <person name="Robinson-Rechavi M."/>
            <person name="Bouchez O."/>
            <person name="Lampietro C."/>
            <person name="Lopez Roques C."/>
            <person name="Donnadieu C."/>
            <person name="Postlethwait J."/>
            <person name="Bobe J."/>
            <person name="Dillon D."/>
            <person name="Chandos A."/>
            <person name="von Hippel F."/>
            <person name="Guiguen Y."/>
        </authorList>
    </citation>
    <scope>NUCLEOTIDE SEQUENCE</scope>
    <source>
        <strain evidence="1">YG-Jan2019</strain>
    </source>
</reference>
<proteinExistence type="predicted"/>
<organism evidence="1 2">
    <name type="scientific">Dallia pectoralis</name>
    <name type="common">Alaska blackfish</name>
    <dbReference type="NCBI Taxonomy" id="75939"/>
    <lineage>
        <taxon>Eukaryota</taxon>
        <taxon>Metazoa</taxon>
        <taxon>Chordata</taxon>
        <taxon>Craniata</taxon>
        <taxon>Vertebrata</taxon>
        <taxon>Euteleostomi</taxon>
        <taxon>Actinopterygii</taxon>
        <taxon>Neopterygii</taxon>
        <taxon>Teleostei</taxon>
        <taxon>Protacanthopterygii</taxon>
        <taxon>Esociformes</taxon>
        <taxon>Umbridae</taxon>
        <taxon>Dallia</taxon>
    </lineage>
</organism>
<name>A0ACC2GDQ9_DALPE</name>
<dbReference type="Proteomes" id="UP001157502">
    <property type="component" value="Chromosome 14"/>
</dbReference>
<keyword evidence="2" id="KW-1185">Reference proteome</keyword>
<dbReference type="EMBL" id="CM055741">
    <property type="protein sequence ID" value="KAJ8001671.1"/>
    <property type="molecule type" value="Genomic_DNA"/>
</dbReference>
<evidence type="ECO:0000313" key="1">
    <source>
        <dbReference type="EMBL" id="KAJ8001671.1"/>
    </source>
</evidence>
<comment type="caution">
    <text evidence="1">The sequence shown here is derived from an EMBL/GenBank/DDBJ whole genome shotgun (WGS) entry which is preliminary data.</text>
</comment>